<keyword evidence="3" id="KW-1185">Reference proteome</keyword>
<evidence type="ECO:0000313" key="2">
    <source>
        <dbReference type="EMBL" id="WAR25521.1"/>
    </source>
</evidence>
<reference evidence="2" key="1">
    <citation type="submission" date="2022-11" db="EMBL/GenBank/DDBJ databases">
        <title>Centuries of genome instability and evolution in soft-shell clam transmissible cancer (bioRxiv).</title>
        <authorList>
            <person name="Hart S.F.M."/>
            <person name="Yonemitsu M.A."/>
            <person name="Giersch R.M."/>
            <person name="Beal B.F."/>
            <person name="Arriagada G."/>
            <person name="Davis B.W."/>
            <person name="Ostrander E.A."/>
            <person name="Goff S.P."/>
            <person name="Metzger M.J."/>
        </authorList>
    </citation>
    <scope>NUCLEOTIDE SEQUENCE</scope>
    <source>
        <strain evidence="2">MELC-2E11</strain>
        <tissue evidence="2">Siphon/mantle</tissue>
    </source>
</reference>
<organism evidence="2 3">
    <name type="scientific">Mya arenaria</name>
    <name type="common">Soft-shell clam</name>
    <dbReference type="NCBI Taxonomy" id="6604"/>
    <lineage>
        <taxon>Eukaryota</taxon>
        <taxon>Metazoa</taxon>
        <taxon>Spiralia</taxon>
        <taxon>Lophotrochozoa</taxon>
        <taxon>Mollusca</taxon>
        <taxon>Bivalvia</taxon>
        <taxon>Autobranchia</taxon>
        <taxon>Heteroconchia</taxon>
        <taxon>Euheterodonta</taxon>
        <taxon>Imparidentia</taxon>
        <taxon>Neoheterodontei</taxon>
        <taxon>Myida</taxon>
        <taxon>Myoidea</taxon>
        <taxon>Myidae</taxon>
        <taxon>Mya</taxon>
    </lineage>
</organism>
<keyword evidence="1" id="KW-0472">Membrane</keyword>
<dbReference type="EMBL" id="CP111025">
    <property type="protein sequence ID" value="WAR25521.1"/>
    <property type="molecule type" value="Genomic_DNA"/>
</dbReference>
<protein>
    <submittedName>
        <fullName evidence="2">Uncharacterized protein</fullName>
    </submittedName>
</protein>
<proteinExistence type="predicted"/>
<evidence type="ECO:0000256" key="1">
    <source>
        <dbReference type="SAM" id="Phobius"/>
    </source>
</evidence>
<gene>
    <name evidence="2" type="ORF">MAR_011225</name>
</gene>
<keyword evidence="1" id="KW-1133">Transmembrane helix</keyword>
<accession>A0ABY7FXQ3</accession>
<sequence>MEEEVQKEIVSVALIVKMVTARLEGIVSSDAKTDFMEGVKNISQSGNGQLEGVQETAAGDDRWDVKTTLLLAGVPISCVVFTMGIVTLLVFKCIRKKRKK</sequence>
<dbReference type="Proteomes" id="UP001164746">
    <property type="component" value="Chromosome 14"/>
</dbReference>
<feature type="transmembrane region" description="Helical" evidence="1">
    <location>
        <begin position="69"/>
        <end position="91"/>
    </location>
</feature>
<evidence type="ECO:0000313" key="3">
    <source>
        <dbReference type="Proteomes" id="UP001164746"/>
    </source>
</evidence>
<name>A0ABY7FXQ3_MYAAR</name>
<keyword evidence="1" id="KW-0812">Transmembrane</keyword>